<dbReference type="InterPro" id="IPR050638">
    <property type="entry name" value="AA-Vitamin_Transporters"/>
</dbReference>
<evidence type="ECO:0000256" key="3">
    <source>
        <dbReference type="ARBA" id="ARBA00022989"/>
    </source>
</evidence>
<evidence type="ECO:0000259" key="6">
    <source>
        <dbReference type="Pfam" id="PF00892"/>
    </source>
</evidence>
<feature type="domain" description="EamA" evidence="6">
    <location>
        <begin position="10"/>
        <end position="139"/>
    </location>
</feature>
<dbReference type="InterPro" id="IPR037185">
    <property type="entry name" value="EmrE-like"/>
</dbReference>
<feature type="transmembrane region" description="Helical" evidence="5">
    <location>
        <begin position="34"/>
        <end position="58"/>
    </location>
</feature>
<dbReference type="Gene3D" id="1.10.3730.20">
    <property type="match status" value="1"/>
</dbReference>
<feature type="transmembrane region" description="Helical" evidence="5">
    <location>
        <begin position="269"/>
        <end position="290"/>
    </location>
</feature>
<name>A0ABT4VH87_9HYPH</name>
<feature type="transmembrane region" description="Helical" evidence="5">
    <location>
        <begin position="155"/>
        <end position="174"/>
    </location>
</feature>
<feature type="transmembrane region" description="Helical" evidence="5">
    <location>
        <begin position="70"/>
        <end position="89"/>
    </location>
</feature>
<evidence type="ECO:0000313" key="8">
    <source>
        <dbReference type="Proteomes" id="UP001148313"/>
    </source>
</evidence>
<evidence type="ECO:0000256" key="1">
    <source>
        <dbReference type="ARBA" id="ARBA00004141"/>
    </source>
</evidence>
<feature type="transmembrane region" description="Helical" evidence="5">
    <location>
        <begin position="95"/>
        <end position="116"/>
    </location>
</feature>
<dbReference type="Proteomes" id="UP001148313">
    <property type="component" value="Unassembled WGS sequence"/>
</dbReference>
<keyword evidence="8" id="KW-1185">Reference proteome</keyword>
<comment type="subcellular location">
    <subcellularLocation>
        <location evidence="1">Membrane</location>
        <topology evidence="1">Multi-pass membrane protein</topology>
    </subcellularLocation>
</comment>
<evidence type="ECO:0000256" key="5">
    <source>
        <dbReference type="SAM" id="Phobius"/>
    </source>
</evidence>
<keyword evidence="3 5" id="KW-1133">Transmembrane helix</keyword>
<protein>
    <submittedName>
        <fullName evidence="7">DMT family transporter</fullName>
    </submittedName>
</protein>
<dbReference type="PANTHER" id="PTHR32322:SF9">
    <property type="entry name" value="AMINO-ACID METABOLITE EFFLUX PUMP-RELATED"/>
    <property type="match status" value="1"/>
</dbReference>
<evidence type="ECO:0000256" key="4">
    <source>
        <dbReference type="ARBA" id="ARBA00023136"/>
    </source>
</evidence>
<organism evidence="7 8">
    <name type="scientific">Hoeflea poritis</name>
    <dbReference type="NCBI Taxonomy" id="2993659"/>
    <lineage>
        <taxon>Bacteria</taxon>
        <taxon>Pseudomonadati</taxon>
        <taxon>Pseudomonadota</taxon>
        <taxon>Alphaproteobacteria</taxon>
        <taxon>Hyphomicrobiales</taxon>
        <taxon>Rhizobiaceae</taxon>
        <taxon>Hoeflea</taxon>
    </lineage>
</organism>
<accession>A0ABT4VH87</accession>
<dbReference type="EMBL" id="JAPJZH010000001">
    <property type="protein sequence ID" value="MDA4844068.1"/>
    <property type="molecule type" value="Genomic_DNA"/>
</dbReference>
<feature type="transmembrane region" description="Helical" evidence="5">
    <location>
        <begin position="244"/>
        <end position="263"/>
    </location>
</feature>
<reference evidence="7" key="1">
    <citation type="submission" date="2022-11" db="EMBL/GenBank/DDBJ databases">
        <title>Hoeflea poritis sp. nov., isolated from scleractinian coral Porites lutea.</title>
        <authorList>
            <person name="Zhang G."/>
            <person name="Wei Q."/>
            <person name="Cai L."/>
        </authorList>
    </citation>
    <scope>NUCLEOTIDE SEQUENCE</scope>
    <source>
        <strain evidence="7">E7-10</strain>
    </source>
</reference>
<evidence type="ECO:0000313" key="7">
    <source>
        <dbReference type="EMBL" id="MDA4844068.1"/>
    </source>
</evidence>
<dbReference type="InterPro" id="IPR000620">
    <property type="entry name" value="EamA_dom"/>
</dbReference>
<sequence length="293" mass="31436">MRDRSTSMPLLFGFLAAFCWGTHSVIVRYLTGDMQGITIATLRLYIAAAALFVLMKLLRFPVSGRLTDRNLQIAVGSTVINYICFHIGLEHTSASNAMMLENTAPFFVLLILFLLAGETVRRRDIFATLVALAGVFLTVIHDIDIGGEGLQGDMLEIAAGLSWAGFIIGSSRALRASASTAERVNFLLNVFICSAILLTPLMLIYPGSATSNDIMLLVLLGLFPTALAYYLWYEAAARVSAVSAALLFILSVIFTFINAVLFLGENLSANILIGAVLIVAGVIITSTGSAKSS</sequence>
<evidence type="ECO:0000256" key="2">
    <source>
        <dbReference type="ARBA" id="ARBA00022692"/>
    </source>
</evidence>
<dbReference type="SUPFAM" id="SSF103481">
    <property type="entry name" value="Multidrug resistance efflux transporter EmrE"/>
    <property type="match status" value="2"/>
</dbReference>
<keyword evidence="2 5" id="KW-0812">Transmembrane</keyword>
<feature type="transmembrane region" description="Helical" evidence="5">
    <location>
        <begin position="125"/>
        <end position="143"/>
    </location>
</feature>
<dbReference type="RefSeq" id="WP_271087591.1">
    <property type="nucleotide sequence ID" value="NZ_JAPJZH010000001.1"/>
</dbReference>
<feature type="domain" description="EamA" evidence="6">
    <location>
        <begin position="152"/>
        <end position="286"/>
    </location>
</feature>
<comment type="caution">
    <text evidence="7">The sequence shown here is derived from an EMBL/GenBank/DDBJ whole genome shotgun (WGS) entry which is preliminary data.</text>
</comment>
<keyword evidence="4 5" id="KW-0472">Membrane</keyword>
<feature type="transmembrane region" description="Helical" evidence="5">
    <location>
        <begin position="214"/>
        <end position="232"/>
    </location>
</feature>
<dbReference type="Pfam" id="PF00892">
    <property type="entry name" value="EamA"/>
    <property type="match status" value="2"/>
</dbReference>
<feature type="transmembrane region" description="Helical" evidence="5">
    <location>
        <begin position="186"/>
        <end position="208"/>
    </location>
</feature>
<dbReference type="PANTHER" id="PTHR32322">
    <property type="entry name" value="INNER MEMBRANE TRANSPORTER"/>
    <property type="match status" value="1"/>
</dbReference>
<proteinExistence type="predicted"/>
<gene>
    <name evidence="7" type="ORF">OOZ53_01845</name>
</gene>